<evidence type="ECO:0000256" key="3">
    <source>
        <dbReference type="ARBA" id="ARBA00022833"/>
    </source>
</evidence>
<dbReference type="PROSITE" id="PS51891">
    <property type="entry name" value="CENP_V_GFA"/>
    <property type="match status" value="1"/>
</dbReference>
<dbReference type="PANTHER" id="PTHR33337:SF40">
    <property type="entry name" value="CENP-V_GFA DOMAIN-CONTAINING PROTEIN-RELATED"/>
    <property type="match status" value="1"/>
</dbReference>
<dbReference type="Proteomes" id="UP000887566">
    <property type="component" value="Unplaced"/>
</dbReference>
<dbReference type="PANTHER" id="PTHR33337">
    <property type="entry name" value="GFA DOMAIN-CONTAINING PROTEIN"/>
    <property type="match status" value="1"/>
</dbReference>
<feature type="domain" description="CENP-V/GFA" evidence="5">
    <location>
        <begin position="5"/>
        <end position="122"/>
    </location>
</feature>
<dbReference type="AlphaFoldDB" id="A0A914V645"/>
<dbReference type="GO" id="GO:0046872">
    <property type="term" value="F:metal ion binding"/>
    <property type="evidence" value="ECO:0007669"/>
    <property type="project" value="UniProtKB-KW"/>
</dbReference>
<protein>
    <submittedName>
        <fullName evidence="7">CENP-V/GFA domain-containing protein</fullName>
    </submittedName>
</protein>
<evidence type="ECO:0000256" key="2">
    <source>
        <dbReference type="ARBA" id="ARBA00022723"/>
    </source>
</evidence>
<comment type="similarity">
    <text evidence="1">Belongs to the Gfa family.</text>
</comment>
<dbReference type="WBParaSite" id="PSAMB.scaffold1578size29825.g13905.t1">
    <property type="protein sequence ID" value="PSAMB.scaffold1578size29825.g13905.t1"/>
    <property type="gene ID" value="PSAMB.scaffold1578size29825.g13905"/>
</dbReference>
<dbReference type="InterPro" id="IPR011057">
    <property type="entry name" value="Mss4-like_sf"/>
</dbReference>
<sequence>MTIKLTGGCHCSAIRYEIDAAQFKWTGYCHCRICQLTTGAPTVPFFTVSVATEFRYTKGTPAIYHSSNHAERRFCSLCSTQLDFRDNNRPDDVDILTITLDNPNEAPPSMHVFCESLVSWYHIEDGLPRYNGCYKEEEQNKEASS</sequence>
<name>A0A914V645_9BILA</name>
<dbReference type="Pfam" id="PF04828">
    <property type="entry name" value="GFA"/>
    <property type="match status" value="1"/>
</dbReference>
<evidence type="ECO:0000256" key="4">
    <source>
        <dbReference type="ARBA" id="ARBA00023239"/>
    </source>
</evidence>
<keyword evidence="4" id="KW-0456">Lyase</keyword>
<organism evidence="6 7">
    <name type="scientific">Plectus sambesii</name>
    <dbReference type="NCBI Taxonomy" id="2011161"/>
    <lineage>
        <taxon>Eukaryota</taxon>
        <taxon>Metazoa</taxon>
        <taxon>Ecdysozoa</taxon>
        <taxon>Nematoda</taxon>
        <taxon>Chromadorea</taxon>
        <taxon>Plectida</taxon>
        <taxon>Plectina</taxon>
        <taxon>Plectoidea</taxon>
        <taxon>Plectidae</taxon>
        <taxon>Plectus</taxon>
    </lineage>
</organism>
<keyword evidence="6" id="KW-1185">Reference proteome</keyword>
<evidence type="ECO:0000313" key="7">
    <source>
        <dbReference type="WBParaSite" id="PSAMB.scaffold1578size29825.g13905.t1"/>
    </source>
</evidence>
<proteinExistence type="inferred from homology"/>
<keyword evidence="3" id="KW-0862">Zinc</keyword>
<evidence type="ECO:0000313" key="6">
    <source>
        <dbReference type="Proteomes" id="UP000887566"/>
    </source>
</evidence>
<reference evidence="7" key="1">
    <citation type="submission" date="2022-11" db="UniProtKB">
        <authorList>
            <consortium name="WormBaseParasite"/>
        </authorList>
    </citation>
    <scope>IDENTIFICATION</scope>
</reference>
<dbReference type="GO" id="GO:0016846">
    <property type="term" value="F:carbon-sulfur lyase activity"/>
    <property type="evidence" value="ECO:0007669"/>
    <property type="project" value="InterPro"/>
</dbReference>
<keyword evidence="2" id="KW-0479">Metal-binding</keyword>
<dbReference type="SUPFAM" id="SSF51316">
    <property type="entry name" value="Mss4-like"/>
    <property type="match status" value="1"/>
</dbReference>
<accession>A0A914V645</accession>
<evidence type="ECO:0000259" key="5">
    <source>
        <dbReference type="PROSITE" id="PS51891"/>
    </source>
</evidence>
<dbReference type="Gene3D" id="3.90.1590.10">
    <property type="entry name" value="glutathione-dependent formaldehyde- activating enzyme (gfa)"/>
    <property type="match status" value="1"/>
</dbReference>
<evidence type="ECO:0000256" key="1">
    <source>
        <dbReference type="ARBA" id="ARBA00005495"/>
    </source>
</evidence>
<dbReference type="InterPro" id="IPR006913">
    <property type="entry name" value="CENP-V/GFA"/>
</dbReference>